<feature type="signal peptide" evidence="1">
    <location>
        <begin position="1"/>
        <end position="17"/>
    </location>
</feature>
<dbReference type="Proteomes" id="UP001054902">
    <property type="component" value="Unassembled WGS sequence"/>
</dbReference>
<reference evidence="2 3" key="1">
    <citation type="journal article" date="2021" name="Sci. Rep.">
        <title>The genome of the diatom Chaetoceros tenuissimus carries an ancient integrated fragment of an extant virus.</title>
        <authorList>
            <person name="Hongo Y."/>
            <person name="Kimura K."/>
            <person name="Takaki Y."/>
            <person name="Yoshida Y."/>
            <person name="Baba S."/>
            <person name="Kobayashi G."/>
            <person name="Nagasaki K."/>
            <person name="Hano T."/>
            <person name="Tomaru Y."/>
        </authorList>
    </citation>
    <scope>NUCLEOTIDE SEQUENCE [LARGE SCALE GENOMIC DNA]</scope>
    <source>
        <strain evidence="2 3">NIES-3715</strain>
    </source>
</reference>
<evidence type="ECO:0000313" key="3">
    <source>
        <dbReference type="Proteomes" id="UP001054902"/>
    </source>
</evidence>
<gene>
    <name evidence="2" type="ORF">CTEN210_02465</name>
</gene>
<keyword evidence="3" id="KW-1185">Reference proteome</keyword>
<dbReference type="EMBL" id="BLLK01000022">
    <property type="protein sequence ID" value="GFH45991.1"/>
    <property type="molecule type" value="Genomic_DNA"/>
</dbReference>
<proteinExistence type="predicted"/>
<keyword evidence="1" id="KW-0732">Signal</keyword>
<comment type="caution">
    <text evidence="2">The sequence shown here is derived from an EMBL/GenBank/DDBJ whole genome shotgun (WGS) entry which is preliminary data.</text>
</comment>
<protein>
    <recommendedName>
        <fullName evidence="4">PS II complex 12 kDa extrinsic protein</fullName>
    </recommendedName>
</protein>
<evidence type="ECO:0000313" key="2">
    <source>
        <dbReference type="EMBL" id="GFH45991.1"/>
    </source>
</evidence>
<evidence type="ECO:0008006" key="4">
    <source>
        <dbReference type="Google" id="ProtNLM"/>
    </source>
</evidence>
<feature type="chain" id="PRO_5042149018" description="PS II complex 12 kDa extrinsic protein" evidence="1">
    <location>
        <begin position="18"/>
        <end position="129"/>
    </location>
</feature>
<sequence length="129" mass="14478">MKTATIITLGSLCSASAFVPSCPNSVETTRLYGEKGFFGKFFEELDAFVDDATNRRLGNGAAFYGKRKSAFYGEEDFMKKADKDVADSTEDYNGPKKAGYFQWVQDENGQLRPVTRMKGKVIENKRMNE</sequence>
<accession>A0AAD3H0P9</accession>
<name>A0AAD3H0P9_9STRA</name>
<evidence type="ECO:0000256" key="1">
    <source>
        <dbReference type="SAM" id="SignalP"/>
    </source>
</evidence>
<dbReference type="AlphaFoldDB" id="A0AAD3H0P9"/>
<organism evidence="2 3">
    <name type="scientific">Chaetoceros tenuissimus</name>
    <dbReference type="NCBI Taxonomy" id="426638"/>
    <lineage>
        <taxon>Eukaryota</taxon>
        <taxon>Sar</taxon>
        <taxon>Stramenopiles</taxon>
        <taxon>Ochrophyta</taxon>
        <taxon>Bacillariophyta</taxon>
        <taxon>Coscinodiscophyceae</taxon>
        <taxon>Chaetocerotophycidae</taxon>
        <taxon>Chaetocerotales</taxon>
        <taxon>Chaetocerotaceae</taxon>
        <taxon>Chaetoceros</taxon>
    </lineage>
</organism>